<dbReference type="PANTHER" id="PTHR43343:SF3">
    <property type="entry name" value="PROTEASE DO-LIKE 8, CHLOROPLASTIC"/>
    <property type="match status" value="1"/>
</dbReference>
<dbReference type="Pfam" id="PF13180">
    <property type="entry name" value="PDZ_2"/>
    <property type="match status" value="1"/>
</dbReference>
<dbReference type="RefSeq" id="WP_098503289.1">
    <property type="nucleotide sequence ID" value="NZ_PDJQ01000001.1"/>
</dbReference>
<accession>A0A2A9HFU5</accession>
<dbReference type="InterPro" id="IPR009003">
    <property type="entry name" value="Peptidase_S1_PA"/>
</dbReference>
<keyword evidence="7" id="KW-1185">Reference proteome</keyword>
<evidence type="ECO:0000256" key="2">
    <source>
        <dbReference type="ARBA" id="ARBA00022670"/>
    </source>
</evidence>
<proteinExistence type="inferred from homology"/>
<feature type="signal peptide" evidence="4">
    <location>
        <begin position="1"/>
        <end position="17"/>
    </location>
</feature>
<comment type="similarity">
    <text evidence="1">Belongs to the peptidase S1C family.</text>
</comment>
<dbReference type="Gene3D" id="2.40.10.10">
    <property type="entry name" value="Trypsin-like serine proteases"/>
    <property type="match status" value="2"/>
</dbReference>
<dbReference type="Gene3D" id="2.30.42.10">
    <property type="match status" value="1"/>
</dbReference>
<gene>
    <name evidence="6" type="ORF">A9A59_1062</name>
</gene>
<dbReference type="PRINTS" id="PR00834">
    <property type="entry name" value="PROTEASES2C"/>
</dbReference>
<evidence type="ECO:0000259" key="5">
    <source>
        <dbReference type="PROSITE" id="PS50106"/>
    </source>
</evidence>
<dbReference type="SUPFAM" id="SSF50494">
    <property type="entry name" value="Trypsin-like serine proteases"/>
    <property type="match status" value="1"/>
</dbReference>
<keyword evidence="3" id="KW-0378">Hydrolase</keyword>
<dbReference type="PANTHER" id="PTHR43343">
    <property type="entry name" value="PEPTIDASE S12"/>
    <property type="match status" value="1"/>
</dbReference>
<dbReference type="PROSITE" id="PS51257">
    <property type="entry name" value="PROKAR_LIPOPROTEIN"/>
    <property type="match status" value="1"/>
</dbReference>
<organism evidence="6 7">
    <name type="scientific">Tepidiforma thermophila (strain KCTC 52669 / CGMCC 1.13589 / G233)</name>
    <dbReference type="NCBI Taxonomy" id="2761530"/>
    <lineage>
        <taxon>Bacteria</taxon>
        <taxon>Bacillati</taxon>
        <taxon>Chloroflexota</taxon>
        <taxon>Tepidiformia</taxon>
        <taxon>Tepidiformales</taxon>
        <taxon>Tepidiformaceae</taxon>
        <taxon>Tepidiforma</taxon>
    </lineage>
</organism>
<keyword evidence="4" id="KW-0732">Signal</keyword>
<comment type="caution">
    <text evidence="6">The sequence shown here is derived from an EMBL/GenBank/DDBJ whole genome shotgun (WGS) entry which is preliminary data.</text>
</comment>
<feature type="chain" id="PRO_5012043967" evidence="4">
    <location>
        <begin position="18"/>
        <end position="371"/>
    </location>
</feature>
<evidence type="ECO:0000256" key="3">
    <source>
        <dbReference type="ARBA" id="ARBA00022801"/>
    </source>
</evidence>
<dbReference type="InterPro" id="IPR036034">
    <property type="entry name" value="PDZ_sf"/>
</dbReference>
<protein>
    <submittedName>
        <fullName evidence="6">Serine protease Do/putative serine protease PepD</fullName>
    </submittedName>
</protein>
<evidence type="ECO:0000313" key="6">
    <source>
        <dbReference type="EMBL" id="PFG73856.1"/>
    </source>
</evidence>
<name>A0A2A9HFU5_TEPT2</name>
<dbReference type="InterPro" id="IPR051201">
    <property type="entry name" value="Chloro_Bact_Ser_Proteases"/>
</dbReference>
<dbReference type="AlphaFoldDB" id="A0A2A9HFU5"/>
<dbReference type="Pfam" id="PF13365">
    <property type="entry name" value="Trypsin_2"/>
    <property type="match status" value="1"/>
</dbReference>
<sequence>MNLRMVLAAGLATLVLAGGAACSENDHGGPAANGGITGAPATATPTVARSQPTSLPAGQMTVAELVQFAEPAIVRIQTNTGVGSGFIVASDGYIVTNAHVVSGTAGRVASAITVTLSDGSQYQARVVGVDTRADIALLKIEATGLKALEFANLKEVAVGQDVVAMGYALDLQGGEGGAFSVTKGIISQKNRAINEGTSAAIFGSVQTDAAINHGNSGGPLLDLTGKVVGVNTAIAPDPTTGERAPGIGFAVGSDIVKALVEQLKEQGRVNRGFLGIQGFEALRPAVARQLGVPEGEGGIVVRNVVPGGPVAQAGLQANDVIVKVGAVEVDNEADLAVALIKNQAGQKVKVEYYRDGKRQSAEVTLGSPPSN</sequence>
<dbReference type="InterPro" id="IPR001478">
    <property type="entry name" value="PDZ"/>
</dbReference>
<dbReference type="PROSITE" id="PS50106">
    <property type="entry name" value="PDZ"/>
    <property type="match status" value="1"/>
</dbReference>
<evidence type="ECO:0000256" key="4">
    <source>
        <dbReference type="SAM" id="SignalP"/>
    </source>
</evidence>
<reference evidence="6 7" key="1">
    <citation type="submission" date="2017-09" db="EMBL/GenBank/DDBJ databases">
        <title>Sequencing the genomes of two abundant thermophiles in Great Basin hot springs: Thermocrinis jamiesonii and novel Chloroflexi Thermoflexus hugenholtzii.</title>
        <authorList>
            <person name="Hedlund B."/>
        </authorList>
    </citation>
    <scope>NUCLEOTIDE SEQUENCE [LARGE SCALE GENOMIC DNA]</scope>
    <source>
        <strain evidence="6 7">G233</strain>
    </source>
</reference>
<dbReference type="InterPro" id="IPR001940">
    <property type="entry name" value="Peptidase_S1C"/>
</dbReference>
<dbReference type="Proteomes" id="UP000223071">
    <property type="component" value="Unassembled WGS sequence"/>
</dbReference>
<evidence type="ECO:0000313" key="7">
    <source>
        <dbReference type="Proteomes" id="UP000223071"/>
    </source>
</evidence>
<dbReference type="InterPro" id="IPR043504">
    <property type="entry name" value="Peptidase_S1_PA_chymotrypsin"/>
</dbReference>
<keyword evidence="2 6" id="KW-0645">Protease</keyword>
<dbReference type="SUPFAM" id="SSF50156">
    <property type="entry name" value="PDZ domain-like"/>
    <property type="match status" value="1"/>
</dbReference>
<evidence type="ECO:0000256" key="1">
    <source>
        <dbReference type="ARBA" id="ARBA00010541"/>
    </source>
</evidence>
<dbReference type="GO" id="GO:0006508">
    <property type="term" value="P:proteolysis"/>
    <property type="evidence" value="ECO:0007669"/>
    <property type="project" value="UniProtKB-KW"/>
</dbReference>
<dbReference type="GO" id="GO:0004252">
    <property type="term" value="F:serine-type endopeptidase activity"/>
    <property type="evidence" value="ECO:0007669"/>
    <property type="project" value="InterPro"/>
</dbReference>
<feature type="domain" description="PDZ" evidence="5">
    <location>
        <begin position="290"/>
        <end position="356"/>
    </location>
</feature>
<dbReference type="EMBL" id="PDJQ01000001">
    <property type="protein sequence ID" value="PFG73856.1"/>
    <property type="molecule type" value="Genomic_DNA"/>
</dbReference>
<dbReference type="SMART" id="SM00228">
    <property type="entry name" value="PDZ"/>
    <property type="match status" value="1"/>
</dbReference>